<feature type="region of interest" description="Disordered" evidence="1">
    <location>
        <begin position="177"/>
        <end position="196"/>
    </location>
</feature>
<evidence type="ECO:0000313" key="2">
    <source>
        <dbReference type="EMBL" id="ETO61407.1"/>
    </source>
</evidence>
<dbReference type="Proteomes" id="UP000028582">
    <property type="component" value="Unassembled WGS sequence"/>
</dbReference>
<dbReference type="OrthoDB" id="129032at2759"/>
<accession>A0A080Z446</accession>
<gene>
    <name evidence="2" type="ORF">F444_20583</name>
</gene>
<organism evidence="2 3">
    <name type="scientific">Phytophthora nicotianae P1976</name>
    <dbReference type="NCBI Taxonomy" id="1317066"/>
    <lineage>
        <taxon>Eukaryota</taxon>
        <taxon>Sar</taxon>
        <taxon>Stramenopiles</taxon>
        <taxon>Oomycota</taxon>
        <taxon>Peronosporomycetes</taxon>
        <taxon>Peronosporales</taxon>
        <taxon>Peronosporaceae</taxon>
        <taxon>Phytophthora</taxon>
    </lineage>
</organism>
<name>A0A080Z446_PHYNI</name>
<protein>
    <submittedName>
        <fullName evidence="2">Uncharacterized protein</fullName>
    </submittedName>
</protein>
<dbReference type="AlphaFoldDB" id="A0A080Z446"/>
<evidence type="ECO:0000313" key="3">
    <source>
        <dbReference type="Proteomes" id="UP000028582"/>
    </source>
</evidence>
<evidence type="ECO:0000256" key="1">
    <source>
        <dbReference type="SAM" id="MobiDB-lite"/>
    </source>
</evidence>
<reference evidence="2 3" key="1">
    <citation type="submission" date="2013-11" db="EMBL/GenBank/DDBJ databases">
        <title>The Genome Sequence of Phytophthora parasitica P1976.</title>
        <authorList>
            <consortium name="The Broad Institute Genomics Platform"/>
            <person name="Russ C."/>
            <person name="Tyler B."/>
            <person name="Panabieres F."/>
            <person name="Shan W."/>
            <person name="Tripathy S."/>
            <person name="Grunwald N."/>
            <person name="Machado M."/>
            <person name="Johnson C.S."/>
            <person name="Walker B."/>
            <person name="Young S."/>
            <person name="Zeng Q."/>
            <person name="Gargeya S."/>
            <person name="Fitzgerald M."/>
            <person name="Haas B."/>
            <person name="Abouelleil A."/>
            <person name="Allen A.W."/>
            <person name="Alvarado L."/>
            <person name="Arachchi H.M."/>
            <person name="Berlin A.M."/>
            <person name="Chapman S.B."/>
            <person name="Gainer-Dewar J."/>
            <person name="Goldberg J."/>
            <person name="Griggs A."/>
            <person name="Gujja S."/>
            <person name="Hansen M."/>
            <person name="Howarth C."/>
            <person name="Imamovic A."/>
            <person name="Ireland A."/>
            <person name="Larimer J."/>
            <person name="McCowan C."/>
            <person name="Murphy C."/>
            <person name="Pearson M."/>
            <person name="Poon T.W."/>
            <person name="Priest M."/>
            <person name="Roberts A."/>
            <person name="Saif S."/>
            <person name="Shea T."/>
            <person name="Sisk P."/>
            <person name="Sykes S."/>
            <person name="Wortman J."/>
            <person name="Nusbaum C."/>
            <person name="Birren B."/>
        </authorList>
    </citation>
    <scope>NUCLEOTIDE SEQUENCE [LARGE SCALE GENOMIC DNA]</scope>
    <source>
        <strain evidence="2 3">P1976</strain>
    </source>
</reference>
<sequence length="196" mass="21948">MHVAAKEHGFELLPAISIHERWNTFSALDIKEDLASASDALQPIVRMSKLKLPKVRLQYENEQNTTSPPQGLKQVVYVRLRRRERANQVVLSSAEKYSYAKSMLESLLEHLSNLPTTDFYGELNAWRDTIEAGLKHKKTGQDAGGHKDEELFDLDTISSLEPADAIETATLMDVLEGADTEDIGERGTDDDELPPT</sequence>
<proteinExistence type="predicted"/>
<comment type="caution">
    <text evidence="2">The sequence shown here is derived from an EMBL/GenBank/DDBJ whole genome shotgun (WGS) entry which is preliminary data.</text>
</comment>
<dbReference type="EMBL" id="ANJA01003791">
    <property type="protein sequence ID" value="ETO61407.1"/>
    <property type="molecule type" value="Genomic_DNA"/>
</dbReference>